<dbReference type="Gene3D" id="2.40.70.10">
    <property type="entry name" value="Acid Proteases"/>
    <property type="match status" value="1"/>
</dbReference>
<dbReference type="CDD" id="cd01644">
    <property type="entry name" value="RT_pepA17"/>
    <property type="match status" value="1"/>
</dbReference>
<evidence type="ECO:0000256" key="5">
    <source>
        <dbReference type="ARBA" id="ARBA00022801"/>
    </source>
</evidence>
<keyword evidence="6" id="KW-0695">RNA-directed DNA polymerase</keyword>
<feature type="region of interest" description="Disordered" evidence="7">
    <location>
        <begin position="412"/>
        <end position="431"/>
    </location>
</feature>
<evidence type="ECO:0000256" key="2">
    <source>
        <dbReference type="ARBA" id="ARBA00022695"/>
    </source>
</evidence>
<evidence type="ECO:0000256" key="6">
    <source>
        <dbReference type="ARBA" id="ARBA00022918"/>
    </source>
</evidence>
<keyword evidence="5" id="KW-0378">Hydrolase</keyword>
<organism evidence="9 10">
    <name type="scientific">Macrosiphum euphorbiae</name>
    <name type="common">potato aphid</name>
    <dbReference type="NCBI Taxonomy" id="13131"/>
    <lineage>
        <taxon>Eukaryota</taxon>
        <taxon>Metazoa</taxon>
        <taxon>Ecdysozoa</taxon>
        <taxon>Arthropoda</taxon>
        <taxon>Hexapoda</taxon>
        <taxon>Insecta</taxon>
        <taxon>Pterygota</taxon>
        <taxon>Neoptera</taxon>
        <taxon>Paraneoptera</taxon>
        <taxon>Hemiptera</taxon>
        <taxon>Sternorrhyncha</taxon>
        <taxon>Aphidomorpha</taxon>
        <taxon>Aphidoidea</taxon>
        <taxon>Aphididae</taxon>
        <taxon>Macrosiphini</taxon>
        <taxon>Macrosiphum</taxon>
    </lineage>
</organism>
<dbReference type="InterPro" id="IPR001969">
    <property type="entry name" value="Aspartic_peptidase_AS"/>
</dbReference>
<dbReference type="PANTHER" id="PTHR47331">
    <property type="entry name" value="PHD-TYPE DOMAIN-CONTAINING PROTEIN"/>
    <property type="match status" value="1"/>
</dbReference>
<dbReference type="Proteomes" id="UP001160148">
    <property type="component" value="Unassembled WGS sequence"/>
</dbReference>
<evidence type="ECO:0000256" key="7">
    <source>
        <dbReference type="SAM" id="MobiDB-lite"/>
    </source>
</evidence>
<dbReference type="GO" id="GO:0006508">
    <property type="term" value="P:proteolysis"/>
    <property type="evidence" value="ECO:0007669"/>
    <property type="project" value="InterPro"/>
</dbReference>
<keyword evidence="10" id="KW-1185">Reference proteome</keyword>
<dbReference type="PANTHER" id="PTHR47331:SF5">
    <property type="entry name" value="RIBONUCLEASE H"/>
    <property type="match status" value="1"/>
</dbReference>
<dbReference type="SUPFAM" id="SSF53098">
    <property type="entry name" value="Ribonuclease H-like"/>
    <property type="match status" value="1"/>
</dbReference>
<dbReference type="Pfam" id="PF05380">
    <property type="entry name" value="Peptidase_A17"/>
    <property type="match status" value="1"/>
</dbReference>
<gene>
    <name evidence="9" type="ORF">MEUPH1_LOCUS19915</name>
</gene>
<dbReference type="Gene3D" id="3.30.70.270">
    <property type="match status" value="1"/>
</dbReference>
<evidence type="ECO:0000256" key="1">
    <source>
        <dbReference type="ARBA" id="ARBA00022679"/>
    </source>
</evidence>
<dbReference type="InterPro" id="IPR043128">
    <property type="entry name" value="Rev_trsase/Diguanyl_cyclase"/>
</dbReference>
<dbReference type="Gene3D" id="3.30.420.10">
    <property type="entry name" value="Ribonuclease H-like superfamily/Ribonuclease H"/>
    <property type="match status" value="1"/>
</dbReference>
<dbReference type="InterPro" id="IPR036397">
    <property type="entry name" value="RNaseH_sf"/>
</dbReference>
<dbReference type="Gene3D" id="3.10.10.10">
    <property type="entry name" value="HIV Type 1 Reverse Transcriptase, subunit A, domain 1"/>
    <property type="match status" value="1"/>
</dbReference>
<feature type="domain" description="Integrase catalytic" evidence="8">
    <location>
        <begin position="1433"/>
        <end position="1621"/>
    </location>
</feature>
<feature type="compositionally biased region" description="Low complexity" evidence="7">
    <location>
        <begin position="414"/>
        <end position="428"/>
    </location>
</feature>
<dbReference type="GO" id="GO:0004519">
    <property type="term" value="F:endonuclease activity"/>
    <property type="evidence" value="ECO:0007669"/>
    <property type="project" value="UniProtKB-KW"/>
</dbReference>
<dbReference type="GO" id="GO:0015074">
    <property type="term" value="P:DNA integration"/>
    <property type="evidence" value="ECO:0007669"/>
    <property type="project" value="InterPro"/>
</dbReference>
<evidence type="ECO:0000259" key="8">
    <source>
        <dbReference type="PROSITE" id="PS50994"/>
    </source>
</evidence>
<dbReference type="Pfam" id="PF18701">
    <property type="entry name" value="DUF5641"/>
    <property type="match status" value="1"/>
</dbReference>
<comment type="caution">
    <text evidence="9">The sequence shown here is derived from an EMBL/GenBank/DDBJ whole genome shotgun (WGS) entry which is preliminary data.</text>
</comment>
<keyword evidence="1" id="KW-0808">Transferase</keyword>
<dbReference type="InterPro" id="IPR008042">
    <property type="entry name" value="Retrotrans_Pao"/>
</dbReference>
<dbReference type="EMBL" id="CARXXK010000004">
    <property type="protein sequence ID" value="CAI6365172.1"/>
    <property type="molecule type" value="Genomic_DNA"/>
</dbReference>
<name>A0AAV0XC32_9HEMI</name>
<dbReference type="GO" id="GO:0003676">
    <property type="term" value="F:nucleic acid binding"/>
    <property type="evidence" value="ECO:0007669"/>
    <property type="project" value="InterPro"/>
</dbReference>
<dbReference type="InterPro" id="IPR001584">
    <property type="entry name" value="Integrase_cat-core"/>
</dbReference>
<sequence>MPLSASDKERAERALKRTVAKRDASVAQINLLHDLAKNIGENRDALHVFRARQRDVQSLNSQFIADQDSIFDLLLQLDREGEYYSSHVPLNSEVSVKYYAIMAATDAIGYDTRPSVPSSGISNTKDRSQIQLPKIQIPSFDGDILRWRTFRDTFNSLVHEDDDIPKIVKFHHLLSAVTGSASAVVCSIPLSESNYQVAWEALHDRFDNKRLILHAHLEKLFSFPPLKSSSLNDLKIFLDTFQENIGAIKTFELPDKEGFILFYIASRVLDPSTKCLFESQHSSNALPVITDLLKFVQNRCQVLQNCSGSTTLEAHVHSKPKPQIKKSYSAPRTSLVAAAGKGTTACPLCQESHYIGKCEKFIKASTQQRLKTIQSHRMCTNCLSATHTSSKCMSKYVCRQCSARHHSMLHLDQGDQQVSSSPSSKSDSNVAIPTTGNASSAFVGTVNATNLNVLGTALVRIRDKCGQWIPVRALIDSGSQISAITHGCALQLQLPRRPTTVNVVGLSQNSVIHAKGCGTCTMIPHTSMCSEITCEVVILSRITGSMPPTSLDPRIRSTYADIHFADPSFDQPGRIDFLLGADIYNQIFKNGYQVRHVIGLPSAFETSLGWIFVGTSFQDSSPSHCSSLLVSSEPPLNQLLSRFWEVEEPVVRPGPFTEEEKCEEHFCQTTNRDESGRYIVNFPFKIDPSTLGESRNMALSRFFNLERKLQNDLELYEAYRSFMDDYLKLGHMQLAATPAKYIIPHHAVVKHENNKIKIRVVFDASARTSNGSSLNSILYTGPKLQRDIMDLLMCCRLHRYMFTADICKMYRQIIIPPSEREYQRILWRNDPSASLEEYELCTVTYGVASSPYHAIRVLHQLEKDEGKQYPAAMDVLSTQTYVDDIITGTNTVDKVLMLQQQTIQLLAHGGFVLKKWASNCPEVLKNIPTEDRTTVISFDQKDECTVKILGLHWDPRSDTFTYHSGSFKATPTKRSVLSAIAQMYDPPGLLAPIIFWAKCFMQTLWKGGYTWDQPISNELSSSWKTFSSELPSVASLKIPRYIPIDQSCHVQLLGFSDASKKGFAAVVYIRLEYPSKLSTVHLLTAKSKVAPLKSGNMDESLSIPRLELCGALLLAQTLHRVQQTLAKMVHISSMHAWTDSTVVLAWITTHQVQFKVFVTNRLNKIAELIPSCTWRHVSTLNNPADCVSRGMHANEALSHTLYWTGPEFLRQPESGWSSTGFNVMPLDRLPERQIPTESSNLVTVPTLSTDWLQRFSSFTRVTRIVAHMYRFICRIRNQFSYSGFIRWSELEHALKIIVKVTQSHEFRDLIKTLSCNRNGTIPLSVARLTPFLDTEGIVRVGGRIRNSMSKEDFKFPILLPKSCVLTTLLVRHYHTKHLHAGPQLVSSLLSVRFWILSSRSIIRSVIFKCVVCARQRATRPTPVMGDLPNVRVCPSRPFNNVGIDYAGPLWIKEGRRRNTRSVKCYLAIFVCMAIKAVHIEVVSDLSTPAFIAALHRFISRRGIPAHIYSDCGTNFQGADAVLRTQLRDPVVRELCSTQIPCQWHFNPPAAPHFGGLWEAAVKSTKYHLKRVIGTQLLTFEEMSTLAHRIEALLNSRPLVPQSSDPCDLRVLTPGDFLIGCPLVALPEPDLTSTPMNRLSRWQLLTQFQQSFWKRWSSEYLTTLQGRSKWYRKQVNIAVGDLVIVHHPKTSPTHWKLGRVELTHPGEDGVVRVVTVRTSDGSYKRPVVKLAVLPVEDEQDS</sequence>
<dbReference type="InterPro" id="IPR021109">
    <property type="entry name" value="Peptidase_aspartic_dom_sf"/>
</dbReference>
<dbReference type="GO" id="GO:0004190">
    <property type="term" value="F:aspartic-type endopeptidase activity"/>
    <property type="evidence" value="ECO:0007669"/>
    <property type="project" value="InterPro"/>
</dbReference>
<evidence type="ECO:0000313" key="9">
    <source>
        <dbReference type="EMBL" id="CAI6365172.1"/>
    </source>
</evidence>
<dbReference type="InterPro" id="IPR012337">
    <property type="entry name" value="RNaseH-like_sf"/>
</dbReference>
<accession>A0AAV0XC32</accession>
<dbReference type="SUPFAM" id="SSF56672">
    <property type="entry name" value="DNA/RNA polymerases"/>
    <property type="match status" value="1"/>
</dbReference>
<keyword evidence="4" id="KW-0255">Endonuclease</keyword>
<evidence type="ECO:0000256" key="4">
    <source>
        <dbReference type="ARBA" id="ARBA00022759"/>
    </source>
</evidence>
<proteinExistence type="predicted"/>
<keyword evidence="3" id="KW-0540">Nuclease</keyword>
<dbReference type="PROSITE" id="PS00141">
    <property type="entry name" value="ASP_PROTEASE"/>
    <property type="match status" value="1"/>
</dbReference>
<dbReference type="InterPro" id="IPR005312">
    <property type="entry name" value="DUF1759"/>
</dbReference>
<dbReference type="InterPro" id="IPR043502">
    <property type="entry name" value="DNA/RNA_pol_sf"/>
</dbReference>
<keyword evidence="2" id="KW-0548">Nucleotidyltransferase</keyword>
<dbReference type="Pfam" id="PF03564">
    <property type="entry name" value="DUF1759"/>
    <property type="match status" value="1"/>
</dbReference>
<protein>
    <recommendedName>
        <fullName evidence="8">Integrase catalytic domain-containing protein</fullName>
    </recommendedName>
</protein>
<dbReference type="GO" id="GO:0003964">
    <property type="term" value="F:RNA-directed DNA polymerase activity"/>
    <property type="evidence" value="ECO:0007669"/>
    <property type="project" value="UniProtKB-KW"/>
</dbReference>
<dbReference type="GO" id="GO:0042575">
    <property type="term" value="C:DNA polymerase complex"/>
    <property type="evidence" value="ECO:0007669"/>
    <property type="project" value="UniProtKB-ARBA"/>
</dbReference>
<dbReference type="PROSITE" id="PS50994">
    <property type="entry name" value="INTEGRASE"/>
    <property type="match status" value="1"/>
</dbReference>
<evidence type="ECO:0000313" key="10">
    <source>
        <dbReference type="Proteomes" id="UP001160148"/>
    </source>
</evidence>
<dbReference type="InterPro" id="IPR040676">
    <property type="entry name" value="DUF5641"/>
</dbReference>
<reference evidence="9 10" key="1">
    <citation type="submission" date="2023-01" db="EMBL/GenBank/DDBJ databases">
        <authorList>
            <person name="Whitehead M."/>
        </authorList>
    </citation>
    <scope>NUCLEOTIDE SEQUENCE [LARGE SCALE GENOMIC DNA]</scope>
</reference>
<evidence type="ECO:0000256" key="3">
    <source>
        <dbReference type="ARBA" id="ARBA00022722"/>
    </source>
</evidence>